<dbReference type="Proteomes" id="UP000276603">
    <property type="component" value="Unassembled WGS sequence"/>
</dbReference>
<proteinExistence type="predicted"/>
<evidence type="ECO:0000313" key="1">
    <source>
        <dbReference type="EMBL" id="RKN80324.1"/>
    </source>
</evidence>
<dbReference type="EMBL" id="RBCJ01000003">
    <property type="protein sequence ID" value="RKN80324.1"/>
    <property type="molecule type" value="Genomic_DNA"/>
</dbReference>
<name>A0A3B0C704_9FLAO</name>
<gene>
    <name evidence="1" type="ORF">D7Z94_14030</name>
</gene>
<sequence>MQDINPIYHNPFGVAFQWKRNSVKDINMVQLVFRDTGLLLSRKELTDFQKNIKCALESHTLCQDCQQNESCRALLLDTPAPQVTLALSKKELNAVHDLVEGTLFQLQLDNLLYGPKEPGI</sequence>
<accession>A0A3B0C704</accession>
<dbReference type="AlphaFoldDB" id="A0A3B0C704"/>
<reference evidence="1 2" key="1">
    <citation type="submission" date="2018-10" db="EMBL/GenBank/DDBJ databases">
        <title>Ulvibacterium marinum gen. nov., sp. nov., a novel marine bacterium of the family Flavobacteriaceae, isolated from a culture of the green alga Ulva prolifera.</title>
        <authorList>
            <person name="Zhang Z."/>
        </authorList>
    </citation>
    <scope>NUCLEOTIDE SEQUENCE [LARGE SCALE GENOMIC DNA]</scope>
    <source>
        <strain evidence="1 2">CCMM003</strain>
    </source>
</reference>
<dbReference type="OrthoDB" id="1354274at2"/>
<protein>
    <submittedName>
        <fullName evidence="1">Uncharacterized protein</fullName>
    </submittedName>
</protein>
<organism evidence="1 2">
    <name type="scientific">Ulvibacterium marinum</name>
    <dbReference type="NCBI Taxonomy" id="2419782"/>
    <lineage>
        <taxon>Bacteria</taxon>
        <taxon>Pseudomonadati</taxon>
        <taxon>Bacteroidota</taxon>
        <taxon>Flavobacteriia</taxon>
        <taxon>Flavobacteriales</taxon>
        <taxon>Flavobacteriaceae</taxon>
        <taxon>Ulvibacterium</taxon>
    </lineage>
</organism>
<keyword evidence="2" id="KW-1185">Reference proteome</keyword>
<evidence type="ECO:0000313" key="2">
    <source>
        <dbReference type="Proteomes" id="UP000276603"/>
    </source>
</evidence>
<comment type="caution">
    <text evidence="1">The sequence shown here is derived from an EMBL/GenBank/DDBJ whole genome shotgun (WGS) entry which is preliminary data.</text>
</comment>